<evidence type="ECO:0000313" key="2">
    <source>
        <dbReference type="EMBL" id="MFC5861900.1"/>
    </source>
</evidence>
<evidence type="ECO:0000313" key="3">
    <source>
        <dbReference type="Proteomes" id="UP001596091"/>
    </source>
</evidence>
<reference evidence="3" key="1">
    <citation type="journal article" date="2019" name="Int. J. Syst. Evol. Microbiol.">
        <title>The Global Catalogue of Microorganisms (GCM) 10K type strain sequencing project: providing services to taxonomists for standard genome sequencing and annotation.</title>
        <authorList>
            <consortium name="The Broad Institute Genomics Platform"/>
            <consortium name="The Broad Institute Genome Sequencing Center for Infectious Disease"/>
            <person name="Wu L."/>
            <person name="Ma J."/>
        </authorList>
    </citation>
    <scope>NUCLEOTIDE SEQUENCE [LARGE SCALE GENOMIC DNA]</scope>
    <source>
        <strain evidence="3">JCM 4087</strain>
    </source>
</reference>
<dbReference type="EMBL" id="JBHSPH010000002">
    <property type="protein sequence ID" value="MFC5861900.1"/>
    <property type="molecule type" value="Genomic_DNA"/>
</dbReference>
<organism evidence="2 3">
    <name type="scientific">Acidicapsa dinghuensis</name>
    <dbReference type="NCBI Taxonomy" id="2218256"/>
    <lineage>
        <taxon>Bacteria</taxon>
        <taxon>Pseudomonadati</taxon>
        <taxon>Acidobacteriota</taxon>
        <taxon>Terriglobia</taxon>
        <taxon>Terriglobales</taxon>
        <taxon>Acidobacteriaceae</taxon>
        <taxon>Acidicapsa</taxon>
    </lineage>
</organism>
<sequence>MAIASGLPMHVGVFPHDAETRSQFAVNFDHHPFSFSHSLHENELFSMPALIELGRRAMSKLNRSHHESGDVTVRDYFNAPPKGVSIVEALEDIESGKYWVILKRIHEEPEYKKVLDEFIDELSDLTSIDIRGDYYDPITTIFITSPNRLVPYHMDGEANFLSQIRGSKFVYLYDANDPKVLSEQDLERYWTGHFNAARYPEHLPEGTWSYYITPGIGVFNPASFPHWVKNGDAVSVSVSLNVKRRKNVPLSVYRTNYYMRKLGMRPKSPGRSSGLDAFKHLAFGTPYNAARNLRRYARNHFGI</sequence>
<accession>A0ABW1ED17</accession>
<keyword evidence="3" id="KW-1185">Reference proteome</keyword>
<gene>
    <name evidence="2" type="ORF">ACFPT7_06315</name>
</gene>
<dbReference type="Proteomes" id="UP001596091">
    <property type="component" value="Unassembled WGS sequence"/>
</dbReference>
<feature type="domain" description="JmjC" evidence="1">
    <location>
        <begin position="97"/>
        <end position="259"/>
    </location>
</feature>
<comment type="caution">
    <text evidence="2">The sequence shown here is derived from an EMBL/GenBank/DDBJ whole genome shotgun (WGS) entry which is preliminary data.</text>
</comment>
<dbReference type="PROSITE" id="PS51184">
    <property type="entry name" value="JMJC"/>
    <property type="match status" value="1"/>
</dbReference>
<proteinExistence type="predicted"/>
<evidence type="ECO:0000259" key="1">
    <source>
        <dbReference type="PROSITE" id="PS51184"/>
    </source>
</evidence>
<dbReference type="InterPro" id="IPR003347">
    <property type="entry name" value="JmjC_dom"/>
</dbReference>
<protein>
    <recommendedName>
        <fullName evidence="1">JmjC domain-containing protein</fullName>
    </recommendedName>
</protein>
<dbReference type="RefSeq" id="WP_263337699.1">
    <property type="nucleotide sequence ID" value="NZ_JAGSYH010000004.1"/>
</dbReference>
<name>A0ABW1ED17_9BACT</name>
<dbReference type="Gene3D" id="2.60.120.650">
    <property type="entry name" value="Cupin"/>
    <property type="match status" value="1"/>
</dbReference>
<dbReference type="SUPFAM" id="SSF51197">
    <property type="entry name" value="Clavaminate synthase-like"/>
    <property type="match status" value="1"/>
</dbReference>